<evidence type="ECO:0000256" key="1">
    <source>
        <dbReference type="ARBA" id="ARBA00022553"/>
    </source>
</evidence>
<keyword evidence="2" id="KW-1277">Toxin-antitoxin system</keyword>
<dbReference type="EMBL" id="JBEAAL010000019">
    <property type="protein sequence ID" value="MEQ1407597.1"/>
    <property type="molecule type" value="Genomic_DNA"/>
</dbReference>
<comment type="caution">
    <text evidence="6">The sequence shown here is derived from an EMBL/GenBank/DDBJ whole genome shotgun (WGS) entry which is preliminary data.</text>
</comment>
<dbReference type="RefSeq" id="WP_348864008.1">
    <property type="nucleotide sequence ID" value="NZ_JBEAAL010000019.1"/>
</dbReference>
<keyword evidence="5" id="KW-0378">Hydrolase</keyword>
<evidence type="ECO:0000256" key="3">
    <source>
        <dbReference type="ARBA" id="ARBA00022722"/>
    </source>
</evidence>
<organism evidence="6 7">
    <name type="scientific">Neorhizobium phenanthreniclasticum</name>
    <dbReference type="NCBI Taxonomy" id="3157917"/>
    <lineage>
        <taxon>Bacteria</taxon>
        <taxon>Pseudomonadati</taxon>
        <taxon>Pseudomonadota</taxon>
        <taxon>Alphaproteobacteria</taxon>
        <taxon>Hyphomicrobiales</taxon>
        <taxon>Rhizobiaceae</taxon>
        <taxon>Rhizobium/Agrobacterium group</taxon>
        <taxon>Neorhizobium</taxon>
    </lineage>
</organism>
<keyword evidence="7" id="KW-1185">Reference proteome</keyword>
<keyword evidence="4" id="KW-0547">Nucleotide-binding</keyword>
<evidence type="ECO:0000256" key="4">
    <source>
        <dbReference type="ARBA" id="ARBA00022741"/>
    </source>
</evidence>
<accession>A0ABV0M6W7</accession>
<evidence type="ECO:0000313" key="6">
    <source>
        <dbReference type="EMBL" id="MEQ1407597.1"/>
    </source>
</evidence>
<evidence type="ECO:0000313" key="7">
    <source>
        <dbReference type="Proteomes" id="UP001496627"/>
    </source>
</evidence>
<proteinExistence type="predicted"/>
<name>A0ABV0M6W7_9HYPH</name>
<dbReference type="PANTHER" id="PTHR34139">
    <property type="entry name" value="UPF0331 PROTEIN MJ0127"/>
    <property type="match status" value="1"/>
</dbReference>
<dbReference type="Pfam" id="PF01934">
    <property type="entry name" value="HepT-like"/>
    <property type="match status" value="1"/>
</dbReference>
<keyword evidence="3" id="KW-0540">Nuclease</keyword>
<sequence>MVKRKVEPVLAEILEAIEGIETHTAGKSLAEFEHDWLLRHGTQRALEIISEASRHIPDELLNLAPDIPWKKIRGIGNILRHEYHKIADDVIWVVVSENISPLKAAVKAIQKSIGDKKQP</sequence>
<dbReference type="PANTHER" id="PTHR34139:SF1">
    <property type="entry name" value="RNASE MJ1380-RELATED"/>
    <property type="match status" value="1"/>
</dbReference>
<dbReference type="InterPro" id="IPR008201">
    <property type="entry name" value="HepT-like"/>
</dbReference>
<keyword evidence="1" id="KW-0597">Phosphoprotein</keyword>
<reference evidence="6 7" key="1">
    <citation type="submission" date="2024-05" db="EMBL/GenBank/DDBJ databases">
        <title>Neorhizobium sp. Rsf11, a plant growth promoting and heavy metal resistant PAH-degrader.</title>
        <authorList>
            <person name="Golubev S.N."/>
            <person name="Muratova A.Y."/>
            <person name="Markelova M.I."/>
        </authorList>
    </citation>
    <scope>NUCLEOTIDE SEQUENCE [LARGE SCALE GENOMIC DNA]</scope>
    <source>
        <strain evidence="6 7">Rsf11</strain>
    </source>
</reference>
<evidence type="ECO:0000256" key="2">
    <source>
        <dbReference type="ARBA" id="ARBA00022649"/>
    </source>
</evidence>
<gene>
    <name evidence="6" type="ORF">ABK249_21985</name>
</gene>
<dbReference type="InterPro" id="IPR051813">
    <property type="entry name" value="HepT_RNase_toxin"/>
</dbReference>
<dbReference type="Proteomes" id="UP001496627">
    <property type="component" value="Unassembled WGS sequence"/>
</dbReference>
<evidence type="ECO:0000256" key="5">
    <source>
        <dbReference type="ARBA" id="ARBA00022801"/>
    </source>
</evidence>
<protein>
    <submittedName>
        <fullName evidence="6">HepT-like ribonuclease domain-containing protein</fullName>
    </submittedName>
</protein>